<name>A0A510Y0Q0_9GAMM</name>
<keyword evidence="2" id="KW-1185">Reference proteome</keyword>
<gene>
    <name evidence="1" type="ORF">PES01_37500</name>
</gene>
<evidence type="ECO:0000313" key="2">
    <source>
        <dbReference type="Proteomes" id="UP000321419"/>
    </source>
</evidence>
<evidence type="ECO:0000313" key="1">
    <source>
        <dbReference type="EMBL" id="GEK56905.1"/>
    </source>
</evidence>
<dbReference type="EMBL" id="BJUM01000062">
    <property type="protein sequence ID" value="GEK56905.1"/>
    <property type="molecule type" value="Genomic_DNA"/>
</dbReference>
<dbReference type="Proteomes" id="UP000321419">
    <property type="component" value="Unassembled WGS sequence"/>
</dbReference>
<protein>
    <submittedName>
        <fullName evidence="1">Uncharacterized protein</fullName>
    </submittedName>
</protein>
<reference evidence="1 2" key="1">
    <citation type="submission" date="2019-07" db="EMBL/GenBank/DDBJ databases">
        <title>Whole genome shotgun sequence of Pseudoalteromonas espejiana NBRC 102222.</title>
        <authorList>
            <person name="Hosoyama A."/>
            <person name="Uohara A."/>
            <person name="Ohji S."/>
            <person name="Ichikawa N."/>
        </authorList>
    </citation>
    <scope>NUCLEOTIDE SEQUENCE [LARGE SCALE GENOMIC DNA]</scope>
    <source>
        <strain evidence="1 2">NBRC 102222</strain>
    </source>
</reference>
<comment type="caution">
    <text evidence="1">The sequence shown here is derived from an EMBL/GenBank/DDBJ whole genome shotgun (WGS) entry which is preliminary data.</text>
</comment>
<proteinExistence type="predicted"/>
<dbReference type="AlphaFoldDB" id="A0A510Y0Q0"/>
<sequence>MYELIKEDFNEVAGGASKYSRTATAALRFISVGARFGGPAGLAVGIGIELYLQLR</sequence>
<organism evidence="1 2">
    <name type="scientific">Pseudoalteromonas espejiana</name>
    <dbReference type="NCBI Taxonomy" id="28107"/>
    <lineage>
        <taxon>Bacteria</taxon>
        <taxon>Pseudomonadati</taxon>
        <taxon>Pseudomonadota</taxon>
        <taxon>Gammaproteobacteria</taxon>
        <taxon>Alteromonadales</taxon>
        <taxon>Pseudoalteromonadaceae</taxon>
        <taxon>Pseudoalteromonas</taxon>
    </lineage>
</organism>
<dbReference type="RefSeq" id="WP_164504433.1">
    <property type="nucleotide sequence ID" value="NZ_BJUM01000062.1"/>
</dbReference>
<accession>A0A510Y0Q0</accession>